<dbReference type="AlphaFoldDB" id="A0A850Q946"/>
<evidence type="ECO:0000313" key="2">
    <source>
        <dbReference type="EMBL" id="NVO22491.1"/>
    </source>
</evidence>
<feature type="transmembrane region" description="Helical" evidence="1">
    <location>
        <begin position="105"/>
        <end position="125"/>
    </location>
</feature>
<feature type="transmembrane region" description="Helical" evidence="1">
    <location>
        <begin position="137"/>
        <end position="158"/>
    </location>
</feature>
<keyword evidence="1" id="KW-1133">Transmembrane helix</keyword>
<dbReference type="EMBL" id="JABCJE010000001">
    <property type="protein sequence ID" value="NVO22491.1"/>
    <property type="molecule type" value="Genomic_DNA"/>
</dbReference>
<keyword evidence="1" id="KW-0472">Membrane</keyword>
<keyword evidence="1" id="KW-0812">Transmembrane</keyword>
<evidence type="ECO:0000256" key="1">
    <source>
        <dbReference type="SAM" id="Phobius"/>
    </source>
</evidence>
<evidence type="ECO:0000313" key="5">
    <source>
        <dbReference type="Proteomes" id="UP000592216"/>
    </source>
</evidence>
<organism evidence="2 5">
    <name type="scientific">Donghicola mangrovi</name>
    <dbReference type="NCBI Taxonomy" id="2729614"/>
    <lineage>
        <taxon>Bacteria</taxon>
        <taxon>Pseudomonadati</taxon>
        <taxon>Pseudomonadota</taxon>
        <taxon>Alphaproteobacteria</taxon>
        <taxon>Rhodobacterales</taxon>
        <taxon>Roseobacteraceae</taxon>
        <taxon>Donghicola</taxon>
    </lineage>
</organism>
<sequence>MADSEFPGRWVLTLGYLVIAAALTFCRLLPLDSLPTAWAGPDLLICVTMAWMLRRPDSVPMVLIAMVALMGDLLFQRPPGLWAAITVGLSDFLRRREEGLRDAPFPLEWGVVGLAFVMSKLLYRIVQTLFVVPNEPLGLTLTQIVVTIAAYPLVVLALNTLFGLRRAAPGEVDSLGHKR</sequence>
<gene>
    <name evidence="3" type="ORF">HJ526_00665</name>
    <name evidence="2" type="ORF">HJ536_03900</name>
</gene>
<reference evidence="4 5" key="1">
    <citation type="submission" date="2020-04" db="EMBL/GenBank/DDBJ databases">
        <title>Donghicola sp., a member of the Rhodobacteraceae family isolated from mangrove forest in Thailand.</title>
        <authorList>
            <person name="Charoenyingcharoen P."/>
            <person name="Yukphan P."/>
        </authorList>
    </citation>
    <scope>NUCLEOTIDE SEQUENCE [LARGE SCALE GENOMIC DNA]</scope>
    <source>
        <strain evidence="2 5">B5-SW-15</strain>
        <strain evidence="3 4">C2-DW-16</strain>
    </source>
</reference>
<name>A0A850Q946_9RHOB</name>
<dbReference type="RefSeq" id="WP_176852334.1">
    <property type="nucleotide sequence ID" value="NZ_JABCJD010000001.1"/>
</dbReference>
<comment type="caution">
    <text evidence="2">The sequence shown here is derived from an EMBL/GenBank/DDBJ whole genome shotgun (WGS) entry which is preliminary data.</text>
</comment>
<evidence type="ECO:0000313" key="4">
    <source>
        <dbReference type="Proteomes" id="UP000523601"/>
    </source>
</evidence>
<feature type="transmembrane region" description="Helical" evidence="1">
    <location>
        <begin position="6"/>
        <end position="29"/>
    </location>
</feature>
<keyword evidence="4" id="KW-1185">Reference proteome</keyword>
<evidence type="ECO:0000313" key="3">
    <source>
        <dbReference type="EMBL" id="NVO25917.1"/>
    </source>
</evidence>
<proteinExistence type="predicted"/>
<dbReference type="Proteomes" id="UP000592216">
    <property type="component" value="Unassembled WGS sequence"/>
</dbReference>
<protein>
    <submittedName>
        <fullName evidence="2">Rod shape-determining protein MreD</fullName>
    </submittedName>
</protein>
<accession>A0A850Q946</accession>
<dbReference type="EMBL" id="JABCJD010000001">
    <property type="protein sequence ID" value="NVO25917.1"/>
    <property type="molecule type" value="Genomic_DNA"/>
</dbReference>
<dbReference type="Proteomes" id="UP000523601">
    <property type="component" value="Unassembled WGS sequence"/>
</dbReference>